<dbReference type="EMBL" id="CAUYUJ010016256">
    <property type="protein sequence ID" value="CAK0863381.1"/>
    <property type="molecule type" value="Genomic_DNA"/>
</dbReference>
<evidence type="ECO:0000313" key="3">
    <source>
        <dbReference type="Proteomes" id="UP001189429"/>
    </source>
</evidence>
<evidence type="ECO:0000256" key="1">
    <source>
        <dbReference type="SAM" id="MobiDB-lite"/>
    </source>
</evidence>
<gene>
    <name evidence="2" type="ORF">PCOR1329_LOCUS51556</name>
</gene>
<organism evidence="2 3">
    <name type="scientific">Prorocentrum cordatum</name>
    <dbReference type="NCBI Taxonomy" id="2364126"/>
    <lineage>
        <taxon>Eukaryota</taxon>
        <taxon>Sar</taxon>
        <taxon>Alveolata</taxon>
        <taxon>Dinophyceae</taxon>
        <taxon>Prorocentrales</taxon>
        <taxon>Prorocentraceae</taxon>
        <taxon>Prorocentrum</taxon>
    </lineage>
</organism>
<reference evidence="2" key="1">
    <citation type="submission" date="2023-10" db="EMBL/GenBank/DDBJ databases">
        <authorList>
            <person name="Chen Y."/>
            <person name="Shah S."/>
            <person name="Dougan E. K."/>
            <person name="Thang M."/>
            <person name="Chan C."/>
        </authorList>
    </citation>
    <scope>NUCLEOTIDE SEQUENCE [LARGE SCALE GENOMIC DNA]</scope>
</reference>
<evidence type="ECO:0008006" key="4">
    <source>
        <dbReference type="Google" id="ProtNLM"/>
    </source>
</evidence>
<name>A0ABN9UW27_9DINO</name>
<feature type="compositionally biased region" description="Low complexity" evidence="1">
    <location>
        <begin position="74"/>
        <end position="84"/>
    </location>
</feature>
<feature type="region of interest" description="Disordered" evidence="1">
    <location>
        <begin position="234"/>
        <end position="268"/>
    </location>
</feature>
<evidence type="ECO:0000313" key="2">
    <source>
        <dbReference type="EMBL" id="CAK0863381.1"/>
    </source>
</evidence>
<keyword evidence="3" id="KW-1185">Reference proteome</keyword>
<dbReference type="Proteomes" id="UP001189429">
    <property type="component" value="Unassembled WGS sequence"/>
</dbReference>
<sequence length="268" mass="27629">MACGTFHPPARVAGGDGQLPPVLETPRVMAADADDAPPRTHILFSRPMRDEDLLLATPFDEDLLLAELPAAGRARRPPAALPRTTLRRPEGLPASGLPPVTADGASATPRSWDAPPPSAAPEAHGARRAWAAGAPRTASGPEGAHGDGPPARPAPGGPPSAARSGELARSVSEQLSSGVVPLSLSPWAPSGSPQGRISLLPPRGGVHRVASHLPPRSAARAICARACAASYRGARRAGQRRSLRPAAGHFAGRLRRRPEDECRSSGAV</sequence>
<comment type="caution">
    <text evidence="2">The sequence shown here is derived from an EMBL/GenBank/DDBJ whole genome shotgun (WGS) entry which is preliminary data.</text>
</comment>
<protein>
    <recommendedName>
        <fullName evidence="4">Anaphase-promoting complex subunit 1</fullName>
    </recommendedName>
</protein>
<feature type="region of interest" description="Disordered" evidence="1">
    <location>
        <begin position="74"/>
        <end position="174"/>
    </location>
</feature>
<feature type="compositionally biased region" description="Basic and acidic residues" evidence="1">
    <location>
        <begin position="257"/>
        <end position="268"/>
    </location>
</feature>
<feature type="compositionally biased region" description="Low complexity" evidence="1">
    <location>
        <begin position="120"/>
        <end position="140"/>
    </location>
</feature>
<feature type="region of interest" description="Disordered" evidence="1">
    <location>
        <begin position="1"/>
        <end position="22"/>
    </location>
</feature>
<feature type="compositionally biased region" description="Basic residues" evidence="1">
    <location>
        <begin position="234"/>
        <end position="243"/>
    </location>
</feature>
<proteinExistence type="predicted"/>
<accession>A0ABN9UW27</accession>